<name>A0ABT7P2D7_MYCIT</name>
<reference evidence="1 2" key="2">
    <citation type="submission" date="2023-06" db="EMBL/GenBank/DDBJ databases">
        <title>Itaconate inhibition of nontuberculous mycobacteria.</title>
        <authorList>
            <person name="Breen P."/>
            <person name="Zimbric M."/>
            <person name="Caverly L."/>
        </authorList>
    </citation>
    <scope>NUCLEOTIDE SEQUENCE [LARGE SCALE GENOMIC DNA]</scope>
    <source>
        <strain evidence="1 2">FLAC1071</strain>
    </source>
</reference>
<comment type="caution">
    <text evidence="1">The sequence shown here is derived from an EMBL/GenBank/DDBJ whole genome shotgun (WGS) entry which is preliminary data.</text>
</comment>
<dbReference type="Proteomes" id="UP001529272">
    <property type="component" value="Unassembled WGS sequence"/>
</dbReference>
<accession>A0ABT7P2D7</accession>
<sequence length="59" mass="6856">MTEERVDWAGLPVNLDFAFSRDQRDKVYAQHLMRRRLCVCEIAAEQAPLAATKQNLEYS</sequence>
<dbReference type="EMBL" id="JASZZX010000012">
    <property type="protein sequence ID" value="MDM3927296.1"/>
    <property type="molecule type" value="Genomic_DNA"/>
</dbReference>
<keyword evidence="2" id="KW-1185">Reference proteome</keyword>
<organism evidence="1 2">
    <name type="scientific">Mycobacterium intracellulare subsp. chimaera</name>
    <dbReference type="NCBI Taxonomy" id="222805"/>
    <lineage>
        <taxon>Bacteria</taxon>
        <taxon>Bacillati</taxon>
        <taxon>Actinomycetota</taxon>
        <taxon>Actinomycetes</taxon>
        <taxon>Mycobacteriales</taxon>
        <taxon>Mycobacteriaceae</taxon>
        <taxon>Mycobacterium</taxon>
        <taxon>Mycobacterium avium complex (MAC)</taxon>
    </lineage>
</organism>
<evidence type="ECO:0000313" key="2">
    <source>
        <dbReference type="Proteomes" id="UP001529272"/>
    </source>
</evidence>
<proteinExistence type="predicted"/>
<evidence type="ECO:0000313" key="1">
    <source>
        <dbReference type="EMBL" id="MDM3927296.1"/>
    </source>
</evidence>
<reference evidence="2" key="1">
    <citation type="submission" date="2023-06" db="EMBL/GenBank/DDBJ databases">
        <title>Itaconate inhibition of nontuberculous mycobacteria.</title>
        <authorList>
            <person name="Spilker T."/>
        </authorList>
    </citation>
    <scope>NUCLEOTIDE SEQUENCE [LARGE SCALE GENOMIC DNA]</scope>
    <source>
        <strain evidence="2">FLAC1071</strain>
    </source>
</reference>
<protein>
    <submittedName>
        <fullName evidence="1">Uncharacterized protein</fullName>
    </submittedName>
</protein>
<gene>
    <name evidence="1" type="ORF">QRB35_14855</name>
</gene>